<dbReference type="Proteomes" id="UP000663870">
    <property type="component" value="Unassembled WGS sequence"/>
</dbReference>
<dbReference type="AlphaFoldDB" id="A0A814QM98"/>
<evidence type="ECO:0000313" key="3">
    <source>
        <dbReference type="Proteomes" id="UP000663854"/>
    </source>
</evidence>
<dbReference type="EMBL" id="CAJNOH010000777">
    <property type="protein sequence ID" value="CAF1121521.1"/>
    <property type="molecule type" value="Genomic_DNA"/>
</dbReference>
<keyword evidence="4" id="KW-1185">Reference proteome</keyword>
<proteinExistence type="predicted"/>
<evidence type="ECO:0000313" key="1">
    <source>
        <dbReference type="EMBL" id="CAF1121521.1"/>
    </source>
</evidence>
<evidence type="ECO:0000313" key="4">
    <source>
        <dbReference type="Proteomes" id="UP000663870"/>
    </source>
</evidence>
<dbReference type="EMBL" id="CAJNOL010001344">
    <property type="protein sequence ID" value="CAF1340508.1"/>
    <property type="molecule type" value="Genomic_DNA"/>
</dbReference>
<sequence>MSDIEDMSFSLLNKSHNHLLTYRAFEQVRLIALRHYWIPNSIIFHIQNDDSQYALEFSLETSNEHYYLYIPWNVDDFTIQCHISCRKLADDGYAWTIRMLDRILRLLCDHCPGLFQLEYKNGLFGRQNNRLIIYNGLANLCPMDYSHWKQRVQLQYDRLSPTRQTTTILADIEQTNNGNEYGIRSIKYQTLGHGKILNETYYDWYV</sequence>
<gene>
    <name evidence="2" type="ORF">JXQ802_LOCUS31544</name>
    <name evidence="1" type="ORF">PYM288_LOCUS20727</name>
</gene>
<evidence type="ECO:0000313" key="2">
    <source>
        <dbReference type="EMBL" id="CAF1340508.1"/>
    </source>
</evidence>
<organism evidence="1 3">
    <name type="scientific">Rotaria sordida</name>
    <dbReference type="NCBI Taxonomy" id="392033"/>
    <lineage>
        <taxon>Eukaryota</taxon>
        <taxon>Metazoa</taxon>
        <taxon>Spiralia</taxon>
        <taxon>Gnathifera</taxon>
        <taxon>Rotifera</taxon>
        <taxon>Eurotatoria</taxon>
        <taxon>Bdelloidea</taxon>
        <taxon>Philodinida</taxon>
        <taxon>Philodinidae</taxon>
        <taxon>Rotaria</taxon>
    </lineage>
</organism>
<comment type="caution">
    <text evidence="1">The sequence shown here is derived from an EMBL/GenBank/DDBJ whole genome shotgun (WGS) entry which is preliminary data.</text>
</comment>
<protein>
    <submittedName>
        <fullName evidence="1">Uncharacterized protein</fullName>
    </submittedName>
</protein>
<name>A0A814QM98_9BILA</name>
<accession>A0A814QM98</accession>
<dbReference type="Proteomes" id="UP000663854">
    <property type="component" value="Unassembled WGS sequence"/>
</dbReference>
<reference evidence="1" key="1">
    <citation type="submission" date="2021-02" db="EMBL/GenBank/DDBJ databases">
        <authorList>
            <person name="Nowell W R."/>
        </authorList>
    </citation>
    <scope>NUCLEOTIDE SEQUENCE</scope>
</reference>